<accession>A0A2I1H9Z7</accession>
<reference evidence="1 2" key="1">
    <citation type="submission" date="2015-10" db="EMBL/GenBank/DDBJ databases">
        <title>Genome analyses suggest a sexual origin of heterokaryosis in a supposedly ancient asexual fungus.</title>
        <authorList>
            <person name="Ropars J."/>
            <person name="Sedzielewska K."/>
            <person name="Noel J."/>
            <person name="Charron P."/>
            <person name="Farinelli L."/>
            <person name="Marton T."/>
            <person name="Kruger M."/>
            <person name="Pelin A."/>
            <person name="Brachmann A."/>
            <person name="Corradi N."/>
        </authorList>
    </citation>
    <scope>NUCLEOTIDE SEQUENCE [LARGE SCALE GENOMIC DNA]</scope>
    <source>
        <strain evidence="1 2">A4</strain>
    </source>
</reference>
<evidence type="ECO:0000313" key="2">
    <source>
        <dbReference type="Proteomes" id="UP000234323"/>
    </source>
</evidence>
<dbReference type="VEuPathDB" id="FungiDB:RhiirFUN_008787"/>
<keyword evidence="2" id="KW-1185">Reference proteome</keyword>
<comment type="caution">
    <text evidence="1">The sequence shown here is derived from an EMBL/GenBank/DDBJ whole genome shotgun (WGS) entry which is preliminary data.</text>
</comment>
<dbReference type="EMBL" id="LLXI01001934">
    <property type="protein sequence ID" value="PKY55703.1"/>
    <property type="molecule type" value="Genomic_DNA"/>
</dbReference>
<dbReference type="VEuPathDB" id="FungiDB:RhiirA1_469923"/>
<name>A0A2I1H9Z7_9GLOM</name>
<proteinExistence type="predicted"/>
<sequence>MEILQCCYESDMNLNVPLLRINETVKLIAQNLLQINVHFSYILDDNMDYINRHLEEKVLIDNERYLLLNQVIINIHNLMTKDLWEIDNKDNEIMEVTIYYKPQKELNDWFILVLATKEQQELAWKFGHNKILHLDGTFGISNKKILLFVLLVLDEQNKGIPIGYLLFSAAGGIQKASSNYNYTTLKELLLYNKHKLG</sequence>
<dbReference type="VEuPathDB" id="FungiDB:FUN_008701"/>
<gene>
    <name evidence="1" type="ORF">RhiirA4_475345</name>
</gene>
<dbReference type="Proteomes" id="UP000234323">
    <property type="component" value="Unassembled WGS sequence"/>
</dbReference>
<protein>
    <recommendedName>
        <fullName evidence="3">MULE transposase domain-containing protein</fullName>
    </recommendedName>
</protein>
<evidence type="ECO:0008006" key="3">
    <source>
        <dbReference type="Google" id="ProtNLM"/>
    </source>
</evidence>
<dbReference type="AlphaFoldDB" id="A0A2I1H9Z7"/>
<organism evidence="1 2">
    <name type="scientific">Rhizophagus irregularis</name>
    <dbReference type="NCBI Taxonomy" id="588596"/>
    <lineage>
        <taxon>Eukaryota</taxon>
        <taxon>Fungi</taxon>
        <taxon>Fungi incertae sedis</taxon>
        <taxon>Mucoromycota</taxon>
        <taxon>Glomeromycotina</taxon>
        <taxon>Glomeromycetes</taxon>
        <taxon>Glomerales</taxon>
        <taxon>Glomeraceae</taxon>
        <taxon>Rhizophagus</taxon>
    </lineage>
</organism>
<evidence type="ECO:0000313" key="1">
    <source>
        <dbReference type="EMBL" id="PKY55703.1"/>
    </source>
</evidence>